<sequence>MSLTRQEDAEPPAVDAGRDLPFELRSKIFLHCLPSNGRVRPSPQAAPLLLAQVCREWRAVALASPQLWSSIFLEFPGSSNYDGLASLFGYEATASVDPTTALVDLWFSRARGYPLSVTLRCCKDGIRLPLGLVAVLKTMSTQWERLELMLSRIDFLELTSVSGPFPCLRYLAIGLTPGPWIPDFVWNPALYISTNAPDLATLRLGYFAGMYPLSPIADNASPTRSLTTLEFSLNDAAKAVVVFELFPDLRHLILHIDFSLFGDPPGAEPVPVTAHLSCLILDGNVDLLAHVTIPTLEHLGVTIWDVRGASAIVSALIFNLAHGLLSFPWQIPSTRLNSWIQHSTSATAVASFRIDDPPYKEFLEILEARRRTLPRAHLRIAREHHSHPDDEFLARLRDLTAEGMVITLQTPRFRWPASCCDNLDGDYNIFNPEEPLPSSISEN</sequence>
<accession>A0A8H6YCB5</accession>
<gene>
    <name evidence="1" type="ORF">MVEN_00896300</name>
</gene>
<dbReference type="SUPFAM" id="SSF81383">
    <property type="entry name" value="F-box domain"/>
    <property type="match status" value="1"/>
</dbReference>
<organism evidence="1 2">
    <name type="scientific">Mycena venus</name>
    <dbReference type="NCBI Taxonomy" id="2733690"/>
    <lineage>
        <taxon>Eukaryota</taxon>
        <taxon>Fungi</taxon>
        <taxon>Dikarya</taxon>
        <taxon>Basidiomycota</taxon>
        <taxon>Agaricomycotina</taxon>
        <taxon>Agaricomycetes</taxon>
        <taxon>Agaricomycetidae</taxon>
        <taxon>Agaricales</taxon>
        <taxon>Marasmiineae</taxon>
        <taxon>Mycenaceae</taxon>
        <taxon>Mycena</taxon>
    </lineage>
</organism>
<dbReference type="Gene3D" id="1.20.1280.50">
    <property type="match status" value="1"/>
</dbReference>
<evidence type="ECO:0000313" key="1">
    <source>
        <dbReference type="EMBL" id="KAF7358458.1"/>
    </source>
</evidence>
<protein>
    <submittedName>
        <fullName evidence="1">F-box domain-containing protein</fullName>
    </submittedName>
</protein>
<proteinExistence type="predicted"/>
<dbReference type="EMBL" id="JACAZI010000006">
    <property type="protein sequence ID" value="KAF7358458.1"/>
    <property type="molecule type" value="Genomic_DNA"/>
</dbReference>
<evidence type="ECO:0000313" key="2">
    <source>
        <dbReference type="Proteomes" id="UP000620124"/>
    </source>
</evidence>
<comment type="caution">
    <text evidence="1">The sequence shown here is derived from an EMBL/GenBank/DDBJ whole genome shotgun (WGS) entry which is preliminary data.</text>
</comment>
<reference evidence="1" key="1">
    <citation type="submission" date="2020-05" db="EMBL/GenBank/DDBJ databases">
        <title>Mycena genomes resolve the evolution of fungal bioluminescence.</title>
        <authorList>
            <person name="Tsai I.J."/>
        </authorList>
    </citation>
    <scope>NUCLEOTIDE SEQUENCE</scope>
    <source>
        <strain evidence="1">CCC161011</strain>
    </source>
</reference>
<dbReference type="AlphaFoldDB" id="A0A8H6YCB5"/>
<dbReference type="Proteomes" id="UP000620124">
    <property type="component" value="Unassembled WGS sequence"/>
</dbReference>
<keyword evidence="2" id="KW-1185">Reference proteome</keyword>
<dbReference type="OrthoDB" id="2269034at2759"/>
<dbReference type="InterPro" id="IPR036047">
    <property type="entry name" value="F-box-like_dom_sf"/>
</dbReference>
<name>A0A8H6YCB5_9AGAR</name>